<name>A0A6N2RTC5_9BACT</name>
<dbReference type="AlphaFoldDB" id="A0A6N2RTC5"/>
<reference evidence="1" key="1">
    <citation type="submission" date="2019-11" db="EMBL/GenBank/DDBJ databases">
        <authorList>
            <person name="Feng L."/>
        </authorList>
    </citation>
    <scope>NUCLEOTIDE SEQUENCE</scope>
    <source>
        <strain evidence="1">AMuciniphilaLFYP55</strain>
    </source>
</reference>
<proteinExistence type="predicted"/>
<protein>
    <recommendedName>
        <fullName evidence="2">Type II toxin-antitoxin system RelE/ParE family toxin</fullName>
    </recommendedName>
</protein>
<accession>A0A6N2RTC5</accession>
<sequence>MSEWKVIPSDQFVRDMKWMGKRYPRETAQMIRNLDEYRAHLEDYGNPMRMVEYSYVHREYVGLPRHRTATARIRCSNLPTCFYCYVQAYELHLICAGDKQRQSKDNKYCKDYVSQF</sequence>
<gene>
    <name evidence="1" type="ORF">AMLFYP55_01799</name>
</gene>
<dbReference type="EMBL" id="CACRSS010000002">
    <property type="protein sequence ID" value="VYS84076.1"/>
    <property type="molecule type" value="Genomic_DNA"/>
</dbReference>
<evidence type="ECO:0008006" key="2">
    <source>
        <dbReference type="Google" id="ProtNLM"/>
    </source>
</evidence>
<dbReference type="RefSeq" id="WP_102728047.1">
    <property type="nucleotide sequence ID" value="NZ_CACRSS010000002.1"/>
</dbReference>
<evidence type="ECO:0000313" key="1">
    <source>
        <dbReference type="EMBL" id="VYS84076.1"/>
    </source>
</evidence>
<organism evidence="1">
    <name type="scientific">Akkermansia muciniphila</name>
    <dbReference type="NCBI Taxonomy" id="239935"/>
    <lineage>
        <taxon>Bacteria</taxon>
        <taxon>Pseudomonadati</taxon>
        <taxon>Verrucomicrobiota</taxon>
        <taxon>Verrucomicrobiia</taxon>
        <taxon>Verrucomicrobiales</taxon>
        <taxon>Akkermansiaceae</taxon>
        <taxon>Akkermansia</taxon>
    </lineage>
</organism>
<dbReference type="GeneID" id="84023488"/>